<dbReference type="SUPFAM" id="SSF81383">
    <property type="entry name" value="F-box domain"/>
    <property type="match status" value="1"/>
</dbReference>
<dbReference type="Pfam" id="PF00646">
    <property type="entry name" value="F-box"/>
    <property type="match status" value="1"/>
</dbReference>
<reference evidence="3" key="1">
    <citation type="journal article" date="2013" name="Nat. Genet.">
        <title>The Capsella rubella genome and the genomic consequences of rapid mating system evolution.</title>
        <authorList>
            <person name="Slotte T."/>
            <person name="Hazzouri K.M."/>
            <person name="Agren J.A."/>
            <person name="Koenig D."/>
            <person name="Maumus F."/>
            <person name="Guo Y.L."/>
            <person name="Steige K."/>
            <person name="Platts A.E."/>
            <person name="Escobar J.S."/>
            <person name="Newman L.K."/>
            <person name="Wang W."/>
            <person name="Mandakova T."/>
            <person name="Vello E."/>
            <person name="Smith L.M."/>
            <person name="Henz S.R."/>
            <person name="Steffen J."/>
            <person name="Takuno S."/>
            <person name="Brandvain Y."/>
            <person name="Coop G."/>
            <person name="Andolfatto P."/>
            <person name="Hu T.T."/>
            <person name="Blanchette M."/>
            <person name="Clark R.M."/>
            <person name="Quesneville H."/>
            <person name="Nordborg M."/>
            <person name="Gaut B.S."/>
            <person name="Lysak M.A."/>
            <person name="Jenkins J."/>
            <person name="Grimwood J."/>
            <person name="Chapman J."/>
            <person name="Prochnik S."/>
            <person name="Shu S."/>
            <person name="Rokhsar D."/>
            <person name="Schmutz J."/>
            <person name="Weigel D."/>
            <person name="Wright S.I."/>
        </authorList>
    </citation>
    <scope>NUCLEOTIDE SEQUENCE [LARGE SCALE GENOMIC DNA]</scope>
    <source>
        <strain evidence="3">cv. Monte Gargano</strain>
    </source>
</reference>
<sequence>MKPIKDFRGKHTVALTHVTLGAEGSLPKLLSLLKIMEQKCKIGGQSLRKPEVVNEDRISELPEPLLLQILSSVPTKTVRATSALSKSWRSLWELVPNLKFDSEFDKSEHHSFSEIVFRSLLSHKHPVLESLHLVARDESEASDVGIWIGAAFARHVRKLVLDLHNQESVSSARLPSVLWSFNSTLETLELKNLILLDIPSSVCLKSLRKLQCLLNLFDGCPGLEDLSVNRKRNTDVFYFFIEVPSLQRLTIKDSFAGEGGEGYVIFTPSLKYLNISGFELLAFCLFYDTPKLEEAKVVDISYIFNQNILSILTSAKRLTLDLSSFKNEYPTGIIFHQLVHLELSTLKQWNLLSLMLDSCPKLQTLKLIDLCRYAEKDCLVGWDWSQRKCVPDCLLFHLETFMWTVYDWEQEDEEEVAIYILKNARRLKKAFISTKPIKSKEVKKLEKRREMLNQLATEVRASMTCHLEFKCDTFFL</sequence>
<dbReference type="EMBL" id="KB870809">
    <property type="protein sequence ID" value="EOA23922.1"/>
    <property type="molecule type" value="Genomic_DNA"/>
</dbReference>
<dbReference type="InterPro" id="IPR006566">
    <property type="entry name" value="FBD"/>
</dbReference>
<dbReference type="Gene3D" id="3.80.10.10">
    <property type="entry name" value="Ribonuclease Inhibitor"/>
    <property type="match status" value="1"/>
</dbReference>
<dbReference type="InterPro" id="IPR001810">
    <property type="entry name" value="F-box_dom"/>
</dbReference>
<evidence type="ECO:0000313" key="2">
    <source>
        <dbReference type="EMBL" id="EOA23922.1"/>
    </source>
</evidence>
<feature type="domain" description="F-box" evidence="1">
    <location>
        <begin position="55"/>
        <end position="107"/>
    </location>
</feature>
<dbReference type="PANTHER" id="PTHR31900">
    <property type="entry name" value="F-BOX/RNI SUPERFAMILY PROTEIN-RELATED"/>
    <property type="match status" value="1"/>
</dbReference>
<dbReference type="SMART" id="SM00579">
    <property type="entry name" value="FBD"/>
    <property type="match status" value="1"/>
</dbReference>
<dbReference type="AlphaFoldDB" id="R0FN75"/>
<dbReference type="Pfam" id="PF08387">
    <property type="entry name" value="FBD"/>
    <property type="match status" value="1"/>
</dbReference>
<dbReference type="STRING" id="81985.R0FN75"/>
<name>R0FN75_9BRAS</name>
<dbReference type="SUPFAM" id="SSF52058">
    <property type="entry name" value="L domain-like"/>
    <property type="match status" value="1"/>
</dbReference>
<proteinExistence type="predicted"/>
<keyword evidence="3" id="KW-1185">Reference proteome</keyword>
<dbReference type="InterPro" id="IPR032675">
    <property type="entry name" value="LRR_dom_sf"/>
</dbReference>
<dbReference type="Proteomes" id="UP000029121">
    <property type="component" value="Unassembled WGS sequence"/>
</dbReference>
<dbReference type="CDD" id="cd22160">
    <property type="entry name" value="F-box_AtFBL13-like"/>
    <property type="match status" value="1"/>
</dbReference>
<protein>
    <recommendedName>
        <fullName evidence="1">F-box domain-containing protein</fullName>
    </recommendedName>
</protein>
<gene>
    <name evidence="2" type="ORF">CARUB_v10017137mg</name>
</gene>
<dbReference type="InterPro" id="IPR036047">
    <property type="entry name" value="F-box-like_dom_sf"/>
</dbReference>
<evidence type="ECO:0000259" key="1">
    <source>
        <dbReference type="PROSITE" id="PS50181"/>
    </source>
</evidence>
<dbReference type="PROSITE" id="PS50181">
    <property type="entry name" value="FBOX"/>
    <property type="match status" value="1"/>
</dbReference>
<dbReference type="InterPro" id="IPR050232">
    <property type="entry name" value="FBL13/AtMIF1-like"/>
</dbReference>
<dbReference type="InterPro" id="IPR053781">
    <property type="entry name" value="F-box_AtFBL13-like"/>
</dbReference>
<evidence type="ECO:0000313" key="3">
    <source>
        <dbReference type="Proteomes" id="UP000029121"/>
    </source>
</evidence>
<dbReference type="PANTHER" id="PTHR31900:SF34">
    <property type="entry name" value="EMB|CAB62440.1-RELATED"/>
    <property type="match status" value="1"/>
</dbReference>
<dbReference type="eggNOG" id="ENOG502RYTW">
    <property type="taxonomic scope" value="Eukaryota"/>
</dbReference>
<organism evidence="2 3">
    <name type="scientific">Capsella rubella</name>
    <dbReference type="NCBI Taxonomy" id="81985"/>
    <lineage>
        <taxon>Eukaryota</taxon>
        <taxon>Viridiplantae</taxon>
        <taxon>Streptophyta</taxon>
        <taxon>Embryophyta</taxon>
        <taxon>Tracheophyta</taxon>
        <taxon>Spermatophyta</taxon>
        <taxon>Magnoliopsida</taxon>
        <taxon>eudicotyledons</taxon>
        <taxon>Gunneridae</taxon>
        <taxon>Pentapetalae</taxon>
        <taxon>rosids</taxon>
        <taxon>malvids</taxon>
        <taxon>Brassicales</taxon>
        <taxon>Brassicaceae</taxon>
        <taxon>Camelineae</taxon>
        <taxon>Capsella</taxon>
    </lineage>
</organism>
<accession>R0FN75</accession>
<dbReference type="Gene3D" id="1.20.1280.50">
    <property type="match status" value="1"/>
</dbReference>